<keyword evidence="4" id="KW-1185">Reference proteome</keyword>
<dbReference type="AlphaFoldDB" id="A0A917BEK7"/>
<dbReference type="Proteomes" id="UP000649179">
    <property type="component" value="Unassembled WGS sequence"/>
</dbReference>
<evidence type="ECO:0000313" key="3">
    <source>
        <dbReference type="EMBL" id="GGF40435.1"/>
    </source>
</evidence>
<dbReference type="EMBL" id="BMKQ01000001">
    <property type="protein sequence ID" value="GGF40435.1"/>
    <property type="molecule type" value="Genomic_DNA"/>
</dbReference>
<dbReference type="SUPFAM" id="SSF46785">
    <property type="entry name" value="Winged helix' DNA-binding domain"/>
    <property type="match status" value="1"/>
</dbReference>
<dbReference type="InterPro" id="IPR036390">
    <property type="entry name" value="WH_DNA-bd_sf"/>
</dbReference>
<evidence type="ECO:0000256" key="1">
    <source>
        <dbReference type="SAM" id="MobiDB-lite"/>
    </source>
</evidence>
<proteinExistence type="predicted"/>
<reference evidence="3" key="1">
    <citation type="journal article" date="2014" name="Int. J. Syst. Evol. Microbiol.">
        <title>Complete genome sequence of Corynebacterium casei LMG S-19264T (=DSM 44701T), isolated from a smear-ripened cheese.</title>
        <authorList>
            <consortium name="US DOE Joint Genome Institute (JGI-PGF)"/>
            <person name="Walter F."/>
            <person name="Albersmeier A."/>
            <person name="Kalinowski J."/>
            <person name="Ruckert C."/>
        </authorList>
    </citation>
    <scope>NUCLEOTIDE SEQUENCE</scope>
    <source>
        <strain evidence="3">CGMCC 1.16067</strain>
    </source>
</reference>
<dbReference type="Gene3D" id="1.10.287.100">
    <property type="match status" value="1"/>
</dbReference>
<sequence>MGASEESVVRTARDLVTAYSRLRRRLKSLGESGGLTPSQTSVLSRLEKSGPAGTSELAAAERVRPQSMAATVAALEERGMVQRASDPGDGRRQVISVSDEGRTWLAETRAVREEWLVAALAQRLDADEQRTVREAAALVERVLDADAGPAR</sequence>
<evidence type="ECO:0000259" key="2">
    <source>
        <dbReference type="PROSITE" id="PS50995"/>
    </source>
</evidence>
<reference evidence="3" key="2">
    <citation type="submission" date="2020-09" db="EMBL/GenBank/DDBJ databases">
        <authorList>
            <person name="Sun Q."/>
            <person name="Zhou Y."/>
        </authorList>
    </citation>
    <scope>NUCLEOTIDE SEQUENCE</scope>
    <source>
        <strain evidence="3">CGMCC 1.16067</strain>
    </source>
</reference>
<dbReference type="Gene3D" id="1.10.10.10">
    <property type="entry name" value="Winged helix-like DNA-binding domain superfamily/Winged helix DNA-binding domain"/>
    <property type="match status" value="1"/>
</dbReference>
<dbReference type="Pfam" id="PF01047">
    <property type="entry name" value="MarR"/>
    <property type="match status" value="1"/>
</dbReference>
<dbReference type="GO" id="GO:0003700">
    <property type="term" value="F:DNA-binding transcription factor activity"/>
    <property type="evidence" value="ECO:0007669"/>
    <property type="project" value="InterPro"/>
</dbReference>
<name>A0A917BEK7_9ACTN</name>
<dbReference type="InterPro" id="IPR052526">
    <property type="entry name" value="HTH-type_Bedaq_tolerance"/>
</dbReference>
<comment type="caution">
    <text evidence="3">The sequence shown here is derived from an EMBL/GenBank/DDBJ whole genome shotgun (WGS) entry which is preliminary data.</text>
</comment>
<evidence type="ECO:0000313" key="4">
    <source>
        <dbReference type="Proteomes" id="UP000649179"/>
    </source>
</evidence>
<gene>
    <name evidence="3" type="ORF">GCM10011519_12660</name>
</gene>
<dbReference type="PROSITE" id="PS50995">
    <property type="entry name" value="HTH_MARR_2"/>
    <property type="match status" value="1"/>
</dbReference>
<dbReference type="InterPro" id="IPR036388">
    <property type="entry name" value="WH-like_DNA-bd_sf"/>
</dbReference>
<protein>
    <submittedName>
        <fullName evidence="3">MarR family transcriptional regulator</fullName>
    </submittedName>
</protein>
<accession>A0A917BEK7</accession>
<dbReference type="SMART" id="SM00347">
    <property type="entry name" value="HTH_MARR"/>
    <property type="match status" value="1"/>
</dbReference>
<organism evidence="3 4">
    <name type="scientific">Marmoricola endophyticus</name>
    <dbReference type="NCBI Taxonomy" id="2040280"/>
    <lineage>
        <taxon>Bacteria</taxon>
        <taxon>Bacillati</taxon>
        <taxon>Actinomycetota</taxon>
        <taxon>Actinomycetes</taxon>
        <taxon>Propionibacteriales</taxon>
        <taxon>Nocardioidaceae</taxon>
        <taxon>Marmoricola</taxon>
    </lineage>
</organism>
<dbReference type="RefSeq" id="WP_188779016.1">
    <property type="nucleotide sequence ID" value="NZ_BMKQ01000001.1"/>
</dbReference>
<dbReference type="InterPro" id="IPR000835">
    <property type="entry name" value="HTH_MarR-typ"/>
</dbReference>
<dbReference type="PANTHER" id="PTHR39515:SF2">
    <property type="entry name" value="HTH-TYPE TRANSCRIPTIONAL REGULATOR RV0880"/>
    <property type="match status" value="1"/>
</dbReference>
<dbReference type="PANTHER" id="PTHR39515">
    <property type="entry name" value="CONSERVED PROTEIN"/>
    <property type="match status" value="1"/>
</dbReference>
<feature type="region of interest" description="Disordered" evidence="1">
    <location>
        <begin position="27"/>
        <end position="54"/>
    </location>
</feature>
<feature type="domain" description="HTH marR-type" evidence="2">
    <location>
        <begin position="8"/>
        <end position="144"/>
    </location>
</feature>